<dbReference type="AlphaFoldDB" id="A0A9W4D6A0"/>
<proteinExistence type="predicted"/>
<sequence>MTLNTSNHKDGPFRPVINAVTLKAITLRNI</sequence>
<evidence type="ECO:0000313" key="2">
    <source>
        <dbReference type="Proteomes" id="UP000683417"/>
    </source>
</evidence>
<comment type="caution">
    <text evidence="1">The sequence shown here is derived from an EMBL/GenBank/DDBJ whole genome shotgun (WGS) entry which is preliminary data.</text>
</comment>
<gene>
    <name evidence="1" type="ORF">BGTH12_LOCUS3468</name>
</gene>
<organism evidence="1 2">
    <name type="scientific">Blumeria graminis f. sp. triticale</name>
    <dbReference type="NCBI Taxonomy" id="1689686"/>
    <lineage>
        <taxon>Eukaryota</taxon>
        <taxon>Fungi</taxon>
        <taxon>Dikarya</taxon>
        <taxon>Ascomycota</taxon>
        <taxon>Pezizomycotina</taxon>
        <taxon>Leotiomycetes</taxon>
        <taxon>Erysiphales</taxon>
        <taxon>Erysiphaceae</taxon>
        <taxon>Blumeria</taxon>
    </lineage>
</organism>
<name>A0A9W4D6A0_BLUGR</name>
<evidence type="ECO:0000313" key="1">
    <source>
        <dbReference type="EMBL" id="CAD6502110.1"/>
    </source>
</evidence>
<dbReference type="Proteomes" id="UP000683417">
    <property type="component" value="Unassembled WGS sequence"/>
</dbReference>
<protein>
    <submittedName>
        <fullName evidence="1">BgTH12-02351</fullName>
    </submittedName>
</protein>
<reference evidence="1" key="1">
    <citation type="submission" date="2020-10" db="EMBL/GenBank/DDBJ databases">
        <authorList>
            <person name="Muller C M."/>
        </authorList>
    </citation>
    <scope>NUCLEOTIDE SEQUENCE</scope>
    <source>
        <strain evidence="1">THUN-12</strain>
    </source>
</reference>
<accession>A0A9W4D6A0</accession>
<dbReference type="EMBL" id="CAJHIT010000005">
    <property type="protein sequence ID" value="CAD6502110.1"/>
    <property type="molecule type" value="Genomic_DNA"/>
</dbReference>